<gene>
    <name evidence="2" type="ORF">FH972_001389</name>
</gene>
<feature type="region of interest" description="Disordered" evidence="1">
    <location>
        <begin position="49"/>
        <end position="68"/>
    </location>
</feature>
<dbReference type="Proteomes" id="UP000327013">
    <property type="component" value="Chromosome 1"/>
</dbReference>
<evidence type="ECO:0000313" key="2">
    <source>
        <dbReference type="EMBL" id="KAE7996688.1"/>
    </source>
</evidence>
<dbReference type="AlphaFoldDB" id="A0A5N6QBK0"/>
<name>A0A5N6QBK0_9ROSI</name>
<sequence length="68" mass="7468">MIMWERVDASNGKLTGLNYIWNAKVSPEAASTGRTEMNDGNAKFVADVKRKANDPIRNDATHGAPTTY</sequence>
<dbReference type="EMBL" id="CM017321">
    <property type="protein sequence ID" value="KAE7996688.1"/>
    <property type="molecule type" value="Genomic_DNA"/>
</dbReference>
<accession>A0A5N6QBK0</accession>
<feature type="compositionally biased region" description="Basic and acidic residues" evidence="1">
    <location>
        <begin position="49"/>
        <end position="60"/>
    </location>
</feature>
<organism evidence="2 3">
    <name type="scientific">Carpinus fangiana</name>
    <dbReference type="NCBI Taxonomy" id="176857"/>
    <lineage>
        <taxon>Eukaryota</taxon>
        <taxon>Viridiplantae</taxon>
        <taxon>Streptophyta</taxon>
        <taxon>Embryophyta</taxon>
        <taxon>Tracheophyta</taxon>
        <taxon>Spermatophyta</taxon>
        <taxon>Magnoliopsida</taxon>
        <taxon>eudicotyledons</taxon>
        <taxon>Gunneridae</taxon>
        <taxon>Pentapetalae</taxon>
        <taxon>rosids</taxon>
        <taxon>fabids</taxon>
        <taxon>Fagales</taxon>
        <taxon>Betulaceae</taxon>
        <taxon>Carpinus</taxon>
    </lineage>
</organism>
<evidence type="ECO:0000256" key="1">
    <source>
        <dbReference type="SAM" id="MobiDB-lite"/>
    </source>
</evidence>
<keyword evidence="3" id="KW-1185">Reference proteome</keyword>
<protein>
    <submittedName>
        <fullName evidence="2">Uncharacterized protein</fullName>
    </submittedName>
</protein>
<evidence type="ECO:0000313" key="3">
    <source>
        <dbReference type="Proteomes" id="UP000327013"/>
    </source>
</evidence>
<reference evidence="2 3" key="1">
    <citation type="submission" date="2019-06" db="EMBL/GenBank/DDBJ databases">
        <title>A chromosomal-level reference genome of Carpinus fangiana (Coryloideae, Betulaceae).</title>
        <authorList>
            <person name="Yang X."/>
            <person name="Wang Z."/>
            <person name="Zhang L."/>
            <person name="Hao G."/>
            <person name="Liu J."/>
            <person name="Yang Y."/>
        </authorList>
    </citation>
    <scope>NUCLEOTIDE SEQUENCE [LARGE SCALE GENOMIC DNA]</scope>
    <source>
        <strain evidence="2">Cfa_2016G</strain>
        <tissue evidence="2">Leaf</tissue>
    </source>
</reference>
<proteinExistence type="predicted"/>